<organism evidence="1 2">
    <name type="scientific">Endozoicomonas euniceicola</name>
    <dbReference type="NCBI Taxonomy" id="1234143"/>
    <lineage>
        <taxon>Bacteria</taxon>
        <taxon>Pseudomonadati</taxon>
        <taxon>Pseudomonadota</taxon>
        <taxon>Gammaproteobacteria</taxon>
        <taxon>Oceanospirillales</taxon>
        <taxon>Endozoicomonadaceae</taxon>
        <taxon>Endozoicomonas</taxon>
    </lineage>
</organism>
<keyword evidence="2" id="KW-1185">Reference proteome</keyword>
<evidence type="ECO:0000313" key="2">
    <source>
        <dbReference type="Proteomes" id="UP001163255"/>
    </source>
</evidence>
<accession>A0ABY6GMU6</accession>
<dbReference type="Proteomes" id="UP001163255">
    <property type="component" value="Chromosome"/>
</dbReference>
<dbReference type="Pfam" id="PF05119">
    <property type="entry name" value="Terminase_4"/>
    <property type="match status" value="1"/>
</dbReference>
<proteinExistence type="predicted"/>
<reference evidence="1" key="1">
    <citation type="submission" date="2022-10" db="EMBL/GenBank/DDBJ databases">
        <title>Completed Genome Sequence of two octocoral isolated bacterium, Endozoicomonas euniceicola EF212T and Endozoicomonas gorgoniicola PS125T.</title>
        <authorList>
            <person name="Chiou Y.-J."/>
            <person name="Chen Y.-H."/>
        </authorList>
    </citation>
    <scope>NUCLEOTIDE SEQUENCE</scope>
    <source>
        <strain evidence="1">EF212</strain>
    </source>
</reference>
<dbReference type="EMBL" id="CP103300">
    <property type="protein sequence ID" value="UYM14045.1"/>
    <property type="molecule type" value="Genomic_DNA"/>
</dbReference>
<evidence type="ECO:0000313" key="1">
    <source>
        <dbReference type="EMBL" id="UYM14045.1"/>
    </source>
</evidence>
<gene>
    <name evidence="1" type="ORF">NX720_14110</name>
</gene>
<sequence length="115" mass="12777">MRKITKNTLARQLTKTLKDRDEYRPEQDALILSVVNNAVQMIECQKILDDEGLIIQGRDGGLVKHPATSVKRAAEQSMFTAFRALKMEPSGDKKDDKKDGGAIAMIQAYLAEGDL</sequence>
<protein>
    <submittedName>
        <fullName evidence="1">P27 family phage terminase small subunit</fullName>
    </submittedName>
</protein>
<dbReference type="RefSeq" id="WP_262595445.1">
    <property type="nucleotide sequence ID" value="NZ_CP103300.1"/>
</dbReference>
<name>A0ABY6GMU6_9GAMM</name>
<dbReference type="InterPro" id="IPR006448">
    <property type="entry name" value="Phage_term_ssu_P27"/>
</dbReference>